<dbReference type="EMBL" id="CP003155">
    <property type="protein sequence ID" value="AEV29580.1"/>
    <property type="molecule type" value="Genomic_DNA"/>
</dbReference>
<dbReference type="HOGENOM" id="CLU_083287_16_0_12"/>
<organism evidence="2 3">
    <name type="scientific">Sphaerochaeta pleomorpha (strain ATCC BAA-1885 / DSM 22778 / Grapes)</name>
    <dbReference type="NCBI Taxonomy" id="158190"/>
    <lineage>
        <taxon>Bacteria</taxon>
        <taxon>Pseudomonadati</taxon>
        <taxon>Spirochaetota</taxon>
        <taxon>Spirochaetia</taxon>
        <taxon>Spirochaetales</taxon>
        <taxon>Sphaerochaetaceae</taxon>
        <taxon>Sphaerochaeta</taxon>
    </lineage>
</organism>
<dbReference type="PANTHER" id="PTHR33164:SF58">
    <property type="entry name" value="DNA-BINDING TRANSCRIPTIONAL REPRESSOR SCOC"/>
    <property type="match status" value="1"/>
</dbReference>
<dbReference type="STRING" id="158190.SpiGrapes_1784"/>
<evidence type="ECO:0000313" key="2">
    <source>
        <dbReference type="EMBL" id="AEV29580.1"/>
    </source>
</evidence>
<dbReference type="InterPro" id="IPR000835">
    <property type="entry name" value="HTH_MarR-typ"/>
</dbReference>
<dbReference type="PANTHER" id="PTHR33164">
    <property type="entry name" value="TRANSCRIPTIONAL REGULATOR, MARR FAMILY"/>
    <property type="match status" value="1"/>
</dbReference>
<dbReference type="Gene3D" id="1.10.10.10">
    <property type="entry name" value="Winged helix-like DNA-binding domain superfamily/Winged helix DNA-binding domain"/>
    <property type="match status" value="1"/>
</dbReference>
<dbReference type="GO" id="GO:0003700">
    <property type="term" value="F:DNA-binding transcription factor activity"/>
    <property type="evidence" value="ECO:0007669"/>
    <property type="project" value="InterPro"/>
</dbReference>
<dbReference type="SMART" id="SM00347">
    <property type="entry name" value="HTH_MARR"/>
    <property type="match status" value="1"/>
</dbReference>
<dbReference type="InterPro" id="IPR036388">
    <property type="entry name" value="WH-like_DNA-bd_sf"/>
</dbReference>
<feature type="domain" description="HTH marR-type" evidence="1">
    <location>
        <begin position="25"/>
        <end position="127"/>
    </location>
</feature>
<dbReference type="SUPFAM" id="SSF46785">
    <property type="entry name" value="Winged helix' DNA-binding domain"/>
    <property type="match status" value="1"/>
</dbReference>
<dbReference type="InterPro" id="IPR039422">
    <property type="entry name" value="MarR/SlyA-like"/>
</dbReference>
<dbReference type="GO" id="GO:0006950">
    <property type="term" value="P:response to stress"/>
    <property type="evidence" value="ECO:0007669"/>
    <property type="project" value="TreeGrafter"/>
</dbReference>
<evidence type="ECO:0000313" key="3">
    <source>
        <dbReference type="Proteomes" id="UP000005632"/>
    </source>
</evidence>
<evidence type="ECO:0000259" key="1">
    <source>
        <dbReference type="SMART" id="SM00347"/>
    </source>
</evidence>
<dbReference type="Proteomes" id="UP000005632">
    <property type="component" value="Chromosome"/>
</dbReference>
<dbReference type="Pfam" id="PF12802">
    <property type="entry name" value="MarR_2"/>
    <property type="match status" value="1"/>
</dbReference>
<dbReference type="AlphaFoldDB" id="G8QXL7"/>
<reference evidence="2 3" key="1">
    <citation type="submission" date="2011-11" db="EMBL/GenBank/DDBJ databases">
        <title>Complete sequence of Spirochaeta sp. grapes.</title>
        <authorList>
            <consortium name="US DOE Joint Genome Institute"/>
            <person name="Lucas S."/>
            <person name="Han J."/>
            <person name="Lapidus A."/>
            <person name="Cheng J.-F."/>
            <person name="Goodwin L."/>
            <person name="Pitluck S."/>
            <person name="Peters L."/>
            <person name="Ovchinnikova G."/>
            <person name="Munk A.C."/>
            <person name="Detter J.C."/>
            <person name="Han C."/>
            <person name="Tapia R."/>
            <person name="Land M."/>
            <person name="Hauser L."/>
            <person name="Kyrpides N."/>
            <person name="Ivanova N."/>
            <person name="Pagani I."/>
            <person name="Ritalahtilisa K."/>
            <person name="Loeffler F."/>
            <person name="Woyke T."/>
        </authorList>
    </citation>
    <scope>NUCLEOTIDE SEQUENCE [LARGE SCALE GENOMIC DNA]</scope>
    <source>
        <strain evidence="3">ATCC BAA-1885 / DSM 22778 / Grapes</strain>
    </source>
</reference>
<keyword evidence="3" id="KW-1185">Reference proteome</keyword>
<dbReference type="KEGG" id="sgp:SpiGrapes_1784"/>
<dbReference type="eggNOG" id="COG1846">
    <property type="taxonomic scope" value="Bacteria"/>
</dbReference>
<name>G8QXL7_SPHPG</name>
<dbReference type="RefSeq" id="WP_014270423.1">
    <property type="nucleotide sequence ID" value="NC_016633.1"/>
</dbReference>
<proteinExistence type="predicted"/>
<gene>
    <name evidence="2" type="ordered locus">SpiGrapes_1784</name>
</gene>
<dbReference type="InterPro" id="IPR036390">
    <property type="entry name" value="WH_DNA-bd_sf"/>
</dbReference>
<accession>G8QXL7</accession>
<protein>
    <submittedName>
        <fullName evidence="2">Transcriptional regulator</fullName>
    </submittedName>
</protein>
<sequence>MEEMERKAFVFGSLFALSNRLQVIGDKFDDKITVKQWLLLALLMHSGKDSLSLGELAALGGSSHQNTKKMASLLEKLGFLKMEKSSEDARVLQVSVTSDCLEYLKGREEREVAFLERLFQGFSSETLQGLCEGFSLLARNIEQMEKKHV</sequence>
<dbReference type="OrthoDB" id="1755545at2"/>